<dbReference type="SMART" id="SM00028">
    <property type="entry name" value="TPR"/>
    <property type="match status" value="5"/>
</dbReference>
<dbReference type="PANTHER" id="PTHR45586">
    <property type="entry name" value="TPR REPEAT-CONTAINING PROTEIN PA4667"/>
    <property type="match status" value="1"/>
</dbReference>
<evidence type="ECO:0000256" key="2">
    <source>
        <dbReference type="ARBA" id="ARBA00022803"/>
    </source>
</evidence>
<keyword evidence="1" id="KW-0677">Repeat</keyword>
<feature type="repeat" description="TPR" evidence="3">
    <location>
        <begin position="186"/>
        <end position="219"/>
    </location>
</feature>
<dbReference type="PANTHER" id="PTHR45586:SF1">
    <property type="entry name" value="LIPOPOLYSACCHARIDE ASSEMBLY PROTEIN B"/>
    <property type="match status" value="1"/>
</dbReference>
<dbReference type="RefSeq" id="WP_117322523.1">
    <property type="nucleotide sequence ID" value="NZ_QVTD01000005.1"/>
</dbReference>
<feature type="repeat" description="TPR" evidence="3">
    <location>
        <begin position="20"/>
        <end position="53"/>
    </location>
</feature>
<dbReference type="EMBL" id="QVTD01000005">
    <property type="protein sequence ID" value="RFU63887.1"/>
    <property type="molecule type" value="Genomic_DNA"/>
</dbReference>
<evidence type="ECO:0000313" key="5">
    <source>
        <dbReference type="Proteomes" id="UP000262939"/>
    </source>
</evidence>
<comment type="caution">
    <text evidence="4">The sequence shown here is derived from an EMBL/GenBank/DDBJ whole genome shotgun (WGS) entry which is preliminary data.</text>
</comment>
<dbReference type="Gene3D" id="1.25.40.10">
    <property type="entry name" value="Tetratricopeptide repeat domain"/>
    <property type="match status" value="2"/>
</dbReference>
<protein>
    <submittedName>
        <fullName evidence="4">Tetratricopeptide repeat protein</fullName>
    </submittedName>
</protein>
<reference evidence="4 5" key="1">
    <citation type="submission" date="2018-08" db="EMBL/GenBank/DDBJ databases">
        <title>Bacillus chawlae sp. nov., Bacillus glennii sp. nov., and Bacillus saganii sp. nov. Isolated from the Vehicle Assembly Building at Kennedy Space Center where the Viking Spacecraft were Assembled.</title>
        <authorList>
            <person name="Seuylemezian A."/>
            <person name="Vaishampayan P."/>
        </authorList>
    </citation>
    <scope>NUCLEOTIDE SEQUENCE [LARGE SCALE GENOMIC DNA]</scope>
    <source>
        <strain evidence="4 5">V44-8</strain>
    </source>
</reference>
<evidence type="ECO:0000256" key="3">
    <source>
        <dbReference type="PROSITE-ProRule" id="PRU00339"/>
    </source>
</evidence>
<evidence type="ECO:0000256" key="1">
    <source>
        <dbReference type="ARBA" id="ARBA00022737"/>
    </source>
</evidence>
<sequence length="500" mass="58074">MGKDSQAGQQAKILTFHPTGEYYFTKGLKAYHRRDLYKAKKFFERALELEPAEPMIACQLAITCTEIGEYNYSNLLLENILNVLDPYMTECHYFLANNYAHLGMFKEAYRHANAYLDKEEDGEFHDDAEDLLDLITFEAEETEESLEQQDGLIHKQEIAREYLEEGSFQKAIDVLQETIGQHPEFWSAYNNLALAYFYLGETENAFSTLDDVLAKSPGNLHALCNLVVFHHYQQNRDKVQELVNALDKVRPILMEHRFKLGATFALTGKYALAYKWLKQLQKNGYEGDGTFYYWLALSAFHLGHEATAQKAWKKMLQLNPDKKGLEPWREINPAENDFEQDLPSILKRLDSEFIEERMFAIFLTKHSSQKDSVINHPSFQKNSLFTPLEENYAQAVLDVSNEEILPAIDFADRVAELLYHHYRPIQLTEAGLYLTWFSIFIEAERTYEKLNNPTAWAAALEYVWHRLRNEKKSQQEIAKKHIISVSSLSKYVKMVNALLQ</sequence>
<dbReference type="Pfam" id="PF13432">
    <property type="entry name" value="TPR_16"/>
    <property type="match status" value="1"/>
</dbReference>
<dbReference type="Pfam" id="PF13181">
    <property type="entry name" value="TPR_8"/>
    <property type="match status" value="1"/>
</dbReference>
<dbReference type="InterPro" id="IPR011990">
    <property type="entry name" value="TPR-like_helical_dom_sf"/>
</dbReference>
<gene>
    <name evidence="4" type="ORF">D0466_10555</name>
</gene>
<keyword evidence="2 3" id="KW-0802">TPR repeat</keyword>
<dbReference type="PROSITE" id="PS50005">
    <property type="entry name" value="TPR"/>
    <property type="match status" value="2"/>
</dbReference>
<organism evidence="4 5">
    <name type="scientific">Peribacillus glennii</name>
    <dbReference type="NCBI Taxonomy" id="2303991"/>
    <lineage>
        <taxon>Bacteria</taxon>
        <taxon>Bacillati</taxon>
        <taxon>Bacillota</taxon>
        <taxon>Bacilli</taxon>
        <taxon>Bacillales</taxon>
        <taxon>Bacillaceae</taxon>
        <taxon>Peribacillus</taxon>
    </lineage>
</organism>
<dbReference type="SUPFAM" id="SSF48452">
    <property type="entry name" value="TPR-like"/>
    <property type="match status" value="2"/>
</dbReference>
<accession>A0A372LD34</accession>
<dbReference type="InterPro" id="IPR051012">
    <property type="entry name" value="CellSynth/LPSAsmb/PSIAsmb"/>
</dbReference>
<dbReference type="InterPro" id="IPR019734">
    <property type="entry name" value="TPR_rpt"/>
</dbReference>
<evidence type="ECO:0000313" key="4">
    <source>
        <dbReference type="EMBL" id="RFU63887.1"/>
    </source>
</evidence>
<keyword evidence="5" id="KW-1185">Reference proteome</keyword>
<proteinExistence type="predicted"/>
<dbReference type="OrthoDB" id="600613at2"/>
<dbReference type="AlphaFoldDB" id="A0A372LD34"/>
<name>A0A372LD34_9BACI</name>
<dbReference type="Proteomes" id="UP000262939">
    <property type="component" value="Unassembled WGS sequence"/>
</dbReference>